<reference evidence="1 2" key="1">
    <citation type="journal article" date="2018" name="Sci. Data">
        <title>The draft genome sequence of cork oak.</title>
        <authorList>
            <person name="Ramos A.M."/>
            <person name="Usie A."/>
            <person name="Barbosa P."/>
            <person name="Barros P.M."/>
            <person name="Capote T."/>
            <person name="Chaves I."/>
            <person name="Simoes F."/>
            <person name="Abreu I."/>
            <person name="Carrasquinho I."/>
            <person name="Faro C."/>
            <person name="Guimaraes J.B."/>
            <person name="Mendonca D."/>
            <person name="Nobrega F."/>
            <person name="Rodrigues L."/>
            <person name="Saibo N.J.M."/>
            <person name="Varela M.C."/>
            <person name="Egas C."/>
            <person name="Matos J."/>
            <person name="Miguel C.M."/>
            <person name="Oliveira M.M."/>
            <person name="Ricardo C.P."/>
            <person name="Goncalves S."/>
        </authorList>
    </citation>
    <scope>NUCLEOTIDE SEQUENCE [LARGE SCALE GENOMIC DNA]</scope>
    <source>
        <strain evidence="2">cv. HL8</strain>
    </source>
</reference>
<comment type="caution">
    <text evidence="1">The sequence shown here is derived from an EMBL/GenBank/DDBJ whole genome shotgun (WGS) entry which is preliminary data.</text>
</comment>
<dbReference type="EMBL" id="PKMF04000277">
    <property type="protein sequence ID" value="KAK7839713.1"/>
    <property type="molecule type" value="Genomic_DNA"/>
</dbReference>
<dbReference type="AlphaFoldDB" id="A0AAW0KMQ1"/>
<organism evidence="1 2">
    <name type="scientific">Quercus suber</name>
    <name type="common">Cork oak</name>
    <dbReference type="NCBI Taxonomy" id="58331"/>
    <lineage>
        <taxon>Eukaryota</taxon>
        <taxon>Viridiplantae</taxon>
        <taxon>Streptophyta</taxon>
        <taxon>Embryophyta</taxon>
        <taxon>Tracheophyta</taxon>
        <taxon>Spermatophyta</taxon>
        <taxon>Magnoliopsida</taxon>
        <taxon>eudicotyledons</taxon>
        <taxon>Gunneridae</taxon>
        <taxon>Pentapetalae</taxon>
        <taxon>rosids</taxon>
        <taxon>fabids</taxon>
        <taxon>Fagales</taxon>
        <taxon>Fagaceae</taxon>
        <taxon>Quercus</taxon>
    </lineage>
</organism>
<name>A0AAW0KMQ1_QUESU</name>
<gene>
    <name evidence="1" type="ORF">CFP56_017564</name>
</gene>
<accession>A0AAW0KMQ1</accession>
<evidence type="ECO:0000313" key="2">
    <source>
        <dbReference type="Proteomes" id="UP000237347"/>
    </source>
</evidence>
<evidence type="ECO:0000313" key="1">
    <source>
        <dbReference type="EMBL" id="KAK7839713.1"/>
    </source>
</evidence>
<protein>
    <submittedName>
        <fullName evidence="1">Uncharacterized protein</fullName>
    </submittedName>
</protein>
<keyword evidence="2" id="KW-1185">Reference proteome</keyword>
<proteinExistence type="predicted"/>
<dbReference type="Proteomes" id="UP000237347">
    <property type="component" value="Unassembled WGS sequence"/>
</dbReference>
<sequence>MNGNMSKILQIKVDFKFMYSTSEAWIVCDLSGYLFWFRIIPPALCDLMQFQIACNSKLSFLAAADDGGDVKLKVLKLVGCVNNSFKLGSLLIDFLAVESEWADAVHAQPNSDPIELVTWQLQSRQEEYGYTQIGVAILVPVSSDLAVLESKSYPCIQGDNDVKESTNTVQQGGKTDFDFLVFQAVCLEQVLQVHTRGAWQGCRKLVGRFSSYTLTPGRSIDSIPLFLIT</sequence>